<feature type="domain" description="ERAP1-like C-terminal" evidence="3">
    <location>
        <begin position="33"/>
        <end position="228"/>
    </location>
</feature>
<dbReference type="Gene3D" id="1.25.50.20">
    <property type="match status" value="1"/>
</dbReference>
<dbReference type="InterPro" id="IPR024571">
    <property type="entry name" value="ERAP1-like_C_dom"/>
</dbReference>
<dbReference type="Pfam" id="PF11838">
    <property type="entry name" value="ERAP1_C"/>
    <property type="match status" value="1"/>
</dbReference>
<dbReference type="PANTHER" id="PTHR11533:SF172">
    <property type="entry name" value="AMINOPEPTIDASE N"/>
    <property type="match status" value="1"/>
</dbReference>
<dbReference type="EMBL" id="JAHRIQ010108307">
    <property type="protein sequence ID" value="MEQ2256913.1"/>
    <property type="molecule type" value="Genomic_DNA"/>
</dbReference>
<keyword evidence="5" id="KW-1185">Reference proteome</keyword>
<feature type="region of interest" description="Disordered" evidence="2">
    <location>
        <begin position="1"/>
        <end position="23"/>
    </location>
</feature>
<name>A0ABV0VJM8_9TELE</name>
<protein>
    <recommendedName>
        <fullName evidence="3">ERAP1-like C-terminal domain-containing protein</fullName>
    </recommendedName>
</protein>
<dbReference type="Proteomes" id="UP001482620">
    <property type="component" value="Unassembled WGS sequence"/>
</dbReference>
<gene>
    <name evidence="4" type="ORF">ILYODFUR_028935</name>
</gene>
<evidence type="ECO:0000256" key="2">
    <source>
        <dbReference type="SAM" id="MobiDB-lite"/>
    </source>
</evidence>
<evidence type="ECO:0000313" key="4">
    <source>
        <dbReference type="EMBL" id="MEQ2256913.1"/>
    </source>
</evidence>
<evidence type="ECO:0000256" key="1">
    <source>
        <dbReference type="ARBA" id="ARBA00010136"/>
    </source>
</evidence>
<proteinExistence type="inferred from homology"/>
<dbReference type="InterPro" id="IPR050344">
    <property type="entry name" value="Peptidase_M1_aminopeptidases"/>
</dbReference>
<accession>A0ABV0VJM8</accession>
<reference evidence="4 5" key="1">
    <citation type="submission" date="2021-06" db="EMBL/GenBank/DDBJ databases">
        <authorList>
            <person name="Palmer J.M."/>
        </authorList>
    </citation>
    <scope>NUCLEOTIDE SEQUENCE [LARGE SCALE GENOMIC DNA]</scope>
    <source>
        <strain evidence="5">if_2019</strain>
        <tissue evidence="4">Muscle</tissue>
    </source>
</reference>
<comment type="similarity">
    <text evidence="1">Belongs to the peptidase M1 family.</text>
</comment>
<organism evidence="4 5">
    <name type="scientific">Ilyodon furcidens</name>
    <name type="common">goldbreast splitfin</name>
    <dbReference type="NCBI Taxonomy" id="33524"/>
    <lineage>
        <taxon>Eukaryota</taxon>
        <taxon>Metazoa</taxon>
        <taxon>Chordata</taxon>
        <taxon>Craniata</taxon>
        <taxon>Vertebrata</taxon>
        <taxon>Euteleostomi</taxon>
        <taxon>Actinopterygii</taxon>
        <taxon>Neopterygii</taxon>
        <taxon>Teleostei</taxon>
        <taxon>Neoteleostei</taxon>
        <taxon>Acanthomorphata</taxon>
        <taxon>Ovalentaria</taxon>
        <taxon>Atherinomorphae</taxon>
        <taxon>Cyprinodontiformes</taxon>
        <taxon>Goodeidae</taxon>
        <taxon>Ilyodon</taxon>
    </lineage>
</organism>
<evidence type="ECO:0000259" key="3">
    <source>
        <dbReference type="Pfam" id="PF11838"/>
    </source>
</evidence>
<sequence length="253" mass="29009">MGGVRETEKKRPPPPRAERKSREKENRFSTLWKMYNQVNAISLACKTGLKECQDLVQTWFREWMTTDKNPVHPNLRSTVYCNAIAAGGATEWEFAWRKFENATIAIEADKLRAALACASQPWLLNRYLEYTLDPKKIRKQDATATIISIAQNVVGQPLAWDFIRANWDYIFTQYGGGSFSFANLINGVTKRFSTEFELQQLRQFKEDNADVGFGSGTLAVDQSIERTQANMKWIAENKQNVLDWFTNPAKHVT</sequence>
<comment type="caution">
    <text evidence="4">The sequence shown here is derived from an EMBL/GenBank/DDBJ whole genome shotgun (WGS) entry which is preliminary data.</text>
</comment>
<dbReference type="PANTHER" id="PTHR11533">
    <property type="entry name" value="PROTEASE M1 ZINC METALLOPROTEASE"/>
    <property type="match status" value="1"/>
</dbReference>
<evidence type="ECO:0000313" key="5">
    <source>
        <dbReference type="Proteomes" id="UP001482620"/>
    </source>
</evidence>